<dbReference type="Gene3D" id="1.10.10.10">
    <property type="entry name" value="Winged helix-like DNA-binding domain superfamily/Winged helix DNA-binding domain"/>
    <property type="match status" value="1"/>
</dbReference>
<dbReference type="Pfam" id="PF09339">
    <property type="entry name" value="HTH_IclR"/>
    <property type="match status" value="1"/>
</dbReference>
<dbReference type="InterPro" id="IPR036390">
    <property type="entry name" value="WH_DNA-bd_sf"/>
</dbReference>
<dbReference type="RefSeq" id="WP_377600082.1">
    <property type="nucleotide sequence ID" value="NZ_JBHUME010000002.1"/>
</dbReference>
<evidence type="ECO:0000256" key="2">
    <source>
        <dbReference type="ARBA" id="ARBA00023125"/>
    </source>
</evidence>
<dbReference type="InterPro" id="IPR029016">
    <property type="entry name" value="GAF-like_dom_sf"/>
</dbReference>
<dbReference type="SMART" id="SM00346">
    <property type="entry name" value="HTH_ICLR"/>
    <property type="match status" value="1"/>
</dbReference>
<organism evidence="6 7">
    <name type="scientific">Paenibacillus gansuensis</name>
    <dbReference type="NCBI Taxonomy" id="306542"/>
    <lineage>
        <taxon>Bacteria</taxon>
        <taxon>Bacillati</taxon>
        <taxon>Bacillota</taxon>
        <taxon>Bacilli</taxon>
        <taxon>Bacillales</taxon>
        <taxon>Paenibacillaceae</taxon>
        <taxon>Paenibacillus</taxon>
    </lineage>
</organism>
<evidence type="ECO:0000256" key="3">
    <source>
        <dbReference type="ARBA" id="ARBA00023163"/>
    </source>
</evidence>
<evidence type="ECO:0000259" key="5">
    <source>
        <dbReference type="PROSITE" id="PS51078"/>
    </source>
</evidence>
<dbReference type="PANTHER" id="PTHR30136:SF24">
    <property type="entry name" value="HTH-TYPE TRANSCRIPTIONAL REPRESSOR ALLR"/>
    <property type="match status" value="1"/>
</dbReference>
<sequence>MMPKDEPLKSSSTLERALLLLDYLAKAGGKLGVSEVADSLQLPKSTTHRILEVLQQAGYVEQDSNTEKYSIGLKAIEIGMAGLINADLVEVSIPHLRDLVALTKQTSFLAVSNEGEVVYIYKAEGTSSVITNANLGTRNPMHCTGLGKAMLAYYSLEDVEKIIDLKGLPSYTKTTITDRQRLLEELSHIRKTGVAINYEEHDEGLSSVGAAIFDYTGRVVASVSVAGPTNRIMEEKDYISEIVKQKSLHISKRLGYVPSMRSSLF</sequence>
<dbReference type="CDD" id="cd00090">
    <property type="entry name" value="HTH_ARSR"/>
    <property type="match status" value="1"/>
</dbReference>
<dbReference type="InterPro" id="IPR005471">
    <property type="entry name" value="Tscrpt_reg_IclR_N"/>
</dbReference>
<evidence type="ECO:0000259" key="4">
    <source>
        <dbReference type="PROSITE" id="PS51077"/>
    </source>
</evidence>
<accession>A0ABW5P823</accession>
<evidence type="ECO:0000313" key="6">
    <source>
        <dbReference type="EMBL" id="MFD2611456.1"/>
    </source>
</evidence>
<dbReference type="InterPro" id="IPR050707">
    <property type="entry name" value="HTH_MetabolicPath_Reg"/>
</dbReference>
<dbReference type="SUPFAM" id="SSF55781">
    <property type="entry name" value="GAF domain-like"/>
    <property type="match status" value="1"/>
</dbReference>
<dbReference type="InterPro" id="IPR014757">
    <property type="entry name" value="Tscrpt_reg_IclR_C"/>
</dbReference>
<dbReference type="SUPFAM" id="SSF46785">
    <property type="entry name" value="Winged helix' DNA-binding domain"/>
    <property type="match status" value="1"/>
</dbReference>
<reference evidence="7" key="1">
    <citation type="journal article" date="2019" name="Int. J. Syst. Evol. Microbiol.">
        <title>The Global Catalogue of Microorganisms (GCM) 10K type strain sequencing project: providing services to taxonomists for standard genome sequencing and annotation.</title>
        <authorList>
            <consortium name="The Broad Institute Genomics Platform"/>
            <consortium name="The Broad Institute Genome Sequencing Center for Infectious Disease"/>
            <person name="Wu L."/>
            <person name="Ma J."/>
        </authorList>
    </citation>
    <scope>NUCLEOTIDE SEQUENCE [LARGE SCALE GENOMIC DNA]</scope>
    <source>
        <strain evidence="7">KCTC 3950</strain>
    </source>
</reference>
<gene>
    <name evidence="6" type="ORF">ACFSUF_03355</name>
</gene>
<protein>
    <submittedName>
        <fullName evidence="6">IclR family transcriptional regulator</fullName>
    </submittedName>
</protein>
<dbReference type="Proteomes" id="UP001597541">
    <property type="component" value="Unassembled WGS sequence"/>
</dbReference>
<dbReference type="PROSITE" id="PS51078">
    <property type="entry name" value="ICLR_ED"/>
    <property type="match status" value="1"/>
</dbReference>
<comment type="caution">
    <text evidence="6">The sequence shown here is derived from an EMBL/GenBank/DDBJ whole genome shotgun (WGS) entry which is preliminary data.</text>
</comment>
<keyword evidence="2" id="KW-0238">DNA-binding</keyword>
<dbReference type="PANTHER" id="PTHR30136">
    <property type="entry name" value="HELIX-TURN-HELIX TRANSCRIPTIONAL REGULATOR, ICLR FAMILY"/>
    <property type="match status" value="1"/>
</dbReference>
<evidence type="ECO:0000313" key="7">
    <source>
        <dbReference type="Proteomes" id="UP001597541"/>
    </source>
</evidence>
<keyword evidence="3" id="KW-0804">Transcription</keyword>
<dbReference type="InterPro" id="IPR036388">
    <property type="entry name" value="WH-like_DNA-bd_sf"/>
</dbReference>
<dbReference type="EMBL" id="JBHUME010000002">
    <property type="protein sequence ID" value="MFD2611456.1"/>
    <property type="molecule type" value="Genomic_DNA"/>
</dbReference>
<keyword evidence="7" id="KW-1185">Reference proteome</keyword>
<proteinExistence type="predicted"/>
<dbReference type="PROSITE" id="PS51077">
    <property type="entry name" value="HTH_ICLR"/>
    <property type="match status" value="1"/>
</dbReference>
<dbReference type="Gene3D" id="3.30.450.40">
    <property type="match status" value="1"/>
</dbReference>
<feature type="domain" description="HTH iclR-type" evidence="4">
    <location>
        <begin position="11"/>
        <end position="73"/>
    </location>
</feature>
<evidence type="ECO:0000256" key="1">
    <source>
        <dbReference type="ARBA" id="ARBA00023015"/>
    </source>
</evidence>
<dbReference type="Pfam" id="PF01614">
    <property type="entry name" value="IclR_C"/>
    <property type="match status" value="1"/>
</dbReference>
<keyword evidence="1" id="KW-0805">Transcription regulation</keyword>
<feature type="domain" description="IclR-ED" evidence="5">
    <location>
        <begin position="74"/>
        <end position="256"/>
    </location>
</feature>
<name>A0ABW5P823_9BACL</name>
<dbReference type="InterPro" id="IPR011991">
    <property type="entry name" value="ArsR-like_HTH"/>
</dbReference>